<organism evidence="10 11">
    <name type="scientific">Micromonospora echinospora</name>
    <name type="common">Micromonospora purpurea</name>
    <dbReference type="NCBI Taxonomy" id="1877"/>
    <lineage>
        <taxon>Bacteria</taxon>
        <taxon>Bacillati</taxon>
        <taxon>Actinomycetota</taxon>
        <taxon>Actinomycetes</taxon>
        <taxon>Micromonosporales</taxon>
        <taxon>Micromonosporaceae</taxon>
        <taxon>Micromonospora</taxon>
    </lineage>
</organism>
<dbReference type="InterPro" id="IPR023827">
    <property type="entry name" value="Peptidase_S8_Asp-AS"/>
</dbReference>
<evidence type="ECO:0000259" key="8">
    <source>
        <dbReference type="Pfam" id="PF00082"/>
    </source>
</evidence>
<dbReference type="PROSITE" id="PS00137">
    <property type="entry name" value="SUBTILASE_HIS"/>
    <property type="match status" value="1"/>
</dbReference>
<evidence type="ECO:0000256" key="5">
    <source>
        <dbReference type="PROSITE-ProRule" id="PRU01240"/>
    </source>
</evidence>
<feature type="signal peptide" evidence="7">
    <location>
        <begin position="1"/>
        <end position="33"/>
    </location>
</feature>
<dbReference type="PROSITE" id="PS00138">
    <property type="entry name" value="SUBTILASE_SER"/>
    <property type="match status" value="1"/>
</dbReference>
<dbReference type="Pfam" id="PF00082">
    <property type="entry name" value="Peptidase_S8"/>
    <property type="match status" value="1"/>
</dbReference>
<evidence type="ECO:0000256" key="2">
    <source>
        <dbReference type="ARBA" id="ARBA00022670"/>
    </source>
</evidence>
<dbReference type="GO" id="GO:0004252">
    <property type="term" value="F:serine-type endopeptidase activity"/>
    <property type="evidence" value="ECO:0007669"/>
    <property type="project" value="UniProtKB-UniRule"/>
</dbReference>
<evidence type="ECO:0000256" key="7">
    <source>
        <dbReference type="SAM" id="SignalP"/>
    </source>
</evidence>
<feature type="active site" description="Charge relay system" evidence="5">
    <location>
        <position position="167"/>
    </location>
</feature>
<dbReference type="InterPro" id="IPR000209">
    <property type="entry name" value="Peptidase_S8/S53_dom"/>
</dbReference>
<name>A0A1C4ZAE7_MICEC</name>
<keyword evidence="11" id="KW-1185">Reference proteome</keyword>
<dbReference type="InterPro" id="IPR022398">
    <property type="entry name" value="Peptidase_S8_His-AS"/>
</dbReference>
<dbReference type="PANTHER" id="PTHR43806">
    <property type="entry name" value="PEPTIDASE S8"/>
    <property type="match status" value="1"/>
</dbReference>
<dbReference type="Gene3D" id="3.30.70.80">
    <property type="entry name" value="Peptidase S8 propeptide/proteinase inhibitor I9"/>
    <property type="match status" value="1"/>
</dbReference>
<dbReference type="SUPFAM" id="SSF52743">
    <property type="entry name" value="Subtilisin-like"/>
    <property type="match status" value="1"/>
</dbReference>
<reference evidence="11" key="1">
    <citation type="submission" date="2016-06" db="EMBL/GenBank/DDBJ databases">
        <authorList>
            <person name="Varghese N."/>
            <person name="Submissions Spin"/>
        </authorList>
    </citation>
    <scope>NUCLEOTIDE SEQUENCE [LARGE SCALE GENOMIC DNA]</scope>
    <source>
        <strain evidence="11">DSM 43816</strain>
    </source>
</reference>
<dbReference type="InterPro" id="IPR036852">
    <property type="entry name" value="Peptidase_S8/S53_dom_sf"/>
</dbReference>
<dbReference type="PROSITE" id="PS51318">
    <property type="entry name" value="TAT"/>
    <property type="match status" value="1"/>
</dbReference>
<feature type="active site" description="Charge relay system" evidence="5">
    <location>
        <position position="200"/>
    </location>
</feature>
<dbReference type="PROSITE" id="PS00136">
    <property type="entry name" value="SUBTILASE_ASP"/>
    <property type="match status" value="1"/>
</dbReference>
<evidence type="ECO:0000256" key="6">
    <source>
        <dbReference type="RuleBase" id="RU003355"/>
    </source>
</evidence>
<evidence type="ECO:0000256" key="3">
    <source>
        <dbReference type="ARBA" id="ARBA00022801"/>
    </source>
</evidence>
<dbReference type="InterPro" id="IPR034193">
    <property type="entry name" value="PCSK9_ProteinaseK-like"/>
</dbReference>
<dbReference type="PANTHER" id="PTHR43806:SF11">
    <property type="entry name" value="CEREVISIN-RELATED"/>
    <property type="match status" value="1"/>
</dbReference>
<dbReference type="Pfam" id="PF05922">
    <property type="entry name" value="Inhibitor_I9"/>
    <property type="match status" value="1"/>
</dbReference>
<keyword evidence="7" id="KW-0732">Signal</keyword>
<comment type="similarity">
    <text evidence="1 5 6">Belongs to the peptidase S8 family.</text>
</comment>
<proteinExistence type="inferred from homology"/>
<dbReference type="InParanoid" id="A0A1C4ZAE7"/>
<evidence type="ECO:0000259" key="9">
    <source>
        <dbReference type="Pfam" id="PF05922"/>
    </source>
</evidence>
<dbReference type="InterPro" id="IPR015500">
    <property type="entry name" value="Peptidase_S8_subtilisin-rel"/>
</dbReference>
<dbReference type="GO" id="GO:0005615">
    <property type="term" value="C:extracellular space"/>
    <property type="evidence" value="ECO:0007669"/>
    <property type="project" value="TreeGrafter"/>
</dbReference>
<dbReference type="CDD" id="cd04077">
    <property type="entry name" value="Peptidases_S8_PCSK9_ProteinaseK_like"/>
    <property type="match status" value="1"/>
</dbReference>
<sequence length="402" mass="41163">MTSLISRRRRSGVVGVLAVSAMVAATVGGPASAAPAVGEILRDGGATAVPGSYLVVLRDSAVGGPAGTRLAAVAQQADHLADRYGGTVGHRYGHALNGFEVRLPEPAARRLAADPAVAFVEQNHTVRTATTQVNAPWNLDRIDQRTTPLPGYSYTSTGRGVTAYIIDSGIRLTHVEFGWRAGQGYDAVDGALPADDCNGHGTQVAGIVGGRTYGVAKEVRLVPVRVIDCAGSGTLAGLIAGINWVTADHDPGEPASANISLGVGMSTSLNAAVVNSIADGVTYSIAAGNSNTDACNFSPQSVREALVVGATQSNDTRGSFSNWGSCVDIYAPGVSILSPSYGSDTATVVVSGTSFAAPHVTGSAARVLQNNPAWTPAQVAAYLVAQATPVNNLRLLYMDPLT</sequence>
<protein>
    <submittedName>
        <fullName evidence="10">Peptidase inhibitor I9</fullName>
    </submittedName>
</protein>
<dbReference type="InterPro" id="IPR010259">
    <property type="entry name" value="S8pro/Inhibitor_I9"/>
</dbReference>
<evidence type="ECO:0000256" key="1">
    <source>
        <dbReference type="ARBA" id="ARBA00011073"/>
    </source>
</evidence>
<dbReference type="RefSeq" id="WP_088983765.1">
    <property type="nucleotide sequence ID" value="NZ_LT607413.1"/>
</dbReference>
<evidence type="ECO:0000256" key="4">
    <source>
        <dbReference type="ARBA" id="ARBA00022825"/>
    </source>
</evidence>
<dbReference type="PRINTS" id="PR00723">
    <property type="entry name" value="SUBTILISIN"/>
</dbReference>
<dbReference type="Proteomes" id="UP000198253">
    <property type="component" value="Chromosome I"/>
</dbReference>
<gene>
    <name evidence="10" type="ORF">GA0070618_4990</name>
</gene>
<keyword evidence="3 5" id="KW-0378">Hydrolase</keyword>
<dbReference type="InterPro" id="IPR037045">
    <property type="entry name" value="S8pro/Inhibitor_I9_sf"/>
</dbReference>
<evidence type="ECO:0000313" key="10">
    <source>
        <dbReference type="EMBL" id="SCF29972.1"/>
    </source>
</evidence>
<evidence type="ECO:0000313" key="11">
    <source>
        <dbReference type="Proteomes" id="UP000198253"/>
    </source>
</evidence>
<keyword evidence="2 5" id="KW-0645">Protease</keyword>
<dbReference type="PROSITE" id="PS51892">
    <property type="entry name" value="SUBTILASE"/>
    <property type="match status" value="1"/>
</dbReference>
<dbReference type="AlphaFoldDB" id="A0A1C4ZAE7"/>
<dbReference type="SUPFAM" id="SSF54897">
    <property type="entry name" value="Protease propeptides/inhibitors"/>
    <property type="match status" value="1"/>
</dbReference>
<feature type="chain" id="PRO_5008710038" evidence="7">
    <location>
        <begin position="34"/>
        <end position="402"/>
    </location>
</feature>
<dbReference type="EMBL" id="LT607413">
    <property type="protein sequence ID" value="SCF29972.1"/>
    <property type="molecule type" value="Genomic_DNA"/>
</dbReference>
<keyword evidence="4 5" id="KW-0720">Serine protease</keyword>
<dbReference type="FunFam" id="3.40.50.200:FF:000014">
    <property type="entry name" value="Proteinase K"/>
    <property type="match status" value="1"/>
</dbReference>
<dbReference type="InterPro" id="IPR006311">
    <property type="entry name" value="TAT_signal"/>
</dbReference>
<dbReference type="GO" id="GO:0006508">
    <property type="term" value="P:proteolysis"/>
    <property type="evidence" value="ECO:0007669"/>
    <property type="project" value="UniProtKB-KW"/>
</dbReference>
<feature type="domain" description="Peptidase S8/S53" evidence="8">
    <location>
        <begin position="158"/>
        <end position="391"/>
    </location>
</feature>
<accession>A0A1C4ZAE7</accession>
<dbReference type="OrthoDB" id="9798386at2"/>
<feature type="active site" description="Charge relay system" evidence="5">
    <location>
        <position position="354"/>
    </location>
</feature>
<dbReference type="InterPro" id="IPR023828">
    <property type="entry name" value="Peptidase_S8_Ser-AS"/>
</dbReference>
<dbReference type="InterPro" id="IPR050131">
    <property type="entry name" value="Peptidase_S8_subtilisin-like"/>
</dbReference>
<feature type="domain" description="Inhibitor I9" evidence="9">
    <location>
        <begin position="80"/>
        <end position="128"/>
    </location>
</feature>
<dbReference type="Gene3D" id="3.40.50.200">
    <property type="entry name" value="Peptidase S8/S53 domain"/>
    <property type="match status" value="1"/>
</dbReference>